<dbReference type="AlphaFoldDB" id="C8PBB4"/>
<dbReference type="EMBL" id="ACLN01000004">
    <property type="protein sequence ID" value="EEW52063.1"/>
    <property type="molecule type" value="Genomic_DNA"/>
</dbReference>
<gene>
    <name evidence="1" type="ORF">HMPREF0520_0384</name>
</gene>
<protein>
    <submittedName>
        <fullName evidence="1">Uncharacterized protein</fullName>
    </submittedName>
</protein>
<dbReference type="SUPFAM" id="SSF48076">
    <property type="entry name" value="LigA subunit of an aromatic-ring-opening dioxygenase LigAB"/>
    <property type="match status" value="1"/>
</dbReference>
<dbReference type="PATRIC" id="fig|525328.13.peg.722"/>
<dbReference type="InterPro" id="IPR036622">
    <property type="entry name" value="LigA_sf"/>
</dbReference>
<organism evidence="1 2">
    <name type="scientific">Lactobacillus iners DSM 13335</name>
    <dbReference type="NCBI Taxonomy" id="525328"/>
    <lineage>
        <taxon>Bacteria</taxon>
        <taxon>Bacillati</taxon>
        <taxon>Bacillota</taxon>
        <taxon>Bacilli</taxon>
        <taxon>Lactobacillales</taxon>
        <taxon>Lactobacillaceae</taxon>
        <taxon>Lactobacillus</taxon>
    </lineage>
</organism>
<accession>C8PBB4</accession>
<sequence>MMSQEFKKLIEQLQDDPKIISKFLADPVAFLEKLHITSEERKALLSRDVEALNVLGLNDSQAVGALSGAHSQRCSTNRRM</sequence>
<dbReference type="RefSeq" id="WP_006729391.1">
    <property type="nucleotide sequence ID" value="NZ_AZET01000002.1"/>
</dbReference>
<comment type="caution">
    <text evidence="1">The sequence shown here is derived from an EMBL/GenBank/DDBJ whole genome shotgun (WGS) entry which is preliminary data.</text>
</comment>
<dbReference type="Proteomes" id="UP000004115">
    <property type="component" value="Unassembled WGS sequence"/>
</dbReference>
<keyword evidence="2" id="KW-1185">Reference proteome</keyword>
<reference evidence="1 2" key="1">
    <citation type="submission" date="2009-09" db="EMBL/GenBank/DDBJ databases">
        <authorList>
            <person name="Qin X."/>
            <person name="Bachman B."/>
            <person name="Battles P."/>
            <person name="Bell A."/>
            <person name="Bess C."/>
            <person name="Bickham C."/>
            <person name="Chaboub L."/>
            <person name="Chen D."/>
            <person name="Coyle M."/>
            <person name="Deiros D.R."/>
            <person name="Dinh H."/>
            <person name="Forbes L."/>
            <person name="Fowler G."/>
            <person name="Francisco L."/>
            <person name="Fu Q."/>
            <person name="Gubbala S."/>
            <person name="Hale W."/>
            <person name="Han Y."/>
            <person name="Hemphill L."/>
            <person name="Highlander S.K."/>
            <person name="Hirani K."/>
            <person name="Hogues M."/>
            <person name="Jackson L."/>
            <person name="Jakkamsetti A."/>
            <person name="Javaid M."/>
            <person name="Jiang H."/>
            <person name="Korchina V."/>
            <person name="Kovar C."/>
            <person name="Lara F."/>
            <person name="Lee S."/>
            <person name="Mata R."/>
            <person name="Mathew T."/>
            <person name="Moen C."/>
            <person name="Morales K."/>
            <person name="Munidasa M."/>
            <person name="Nazareth L."/>
            <person name="Ngo R."/>
            <person name="Nguyen L."/>
            <person name="Okwuonu G."/>
            <person name="Ongeri F."/>
            <person name="Patil S."/>
            <person name="Petrosino J."/>
            <person name="Pham C."/>
            <person name="Pham P."/>
            <person name="Pu L.-L."/>
            <person name="Puazo M."/>
            <person name="Raj R."/>
            <person name="Reid J."/>
            <person name="Rouhana J."/>
            <person name="Saada N."/>
            <person name="Shang Y."/>
            <person name="Simmons D."/>
            <person name="Thornton R."/>
            <person name="Warren J."/>
            <person name="Weissenberger G."/>
            <person name="Zhang J."/>
            <person name="Zhang L."/>
            <person name="Zhou C."/>
            <person name="Zhu D."/>
            <person name="Muzny D."/>
            <person name="Worley K."/>
            <person name="Gibbs R."/>
        </authorList>
    </citation>
    <scope>NUCLEOTIDE SEQUENCE [LARGE SCALE GENOMIC DNA]</scope>
    <source>
        <strain evidence="1 2">DSM 13335</strain>
    </source>
</reference>
<evidence type="ECO:0000313" key="1">
    <source>
        <dbReference type="EMBL" id="EEW52063.1"/>
    </source>
</evidence>
<dbReference type="CDD" id="cd07321">
    <property type="entry name" value="Extradiol_Dioxygenase_3A_like"/>
    <property type="match status" value="1"/>
</dbReference>
<dbReference type="Gene3D" id="1.10.700.10">
    <property type="entry name" value="Dioxygenase LigAB, LigA subunit"/>
    <property type="match status" value="1"/>
</dbReference>
<dbReference type="OrthoDB" id="2327730at2"/>
<dbReference type="HOGENOM" id="CLU_2632541_0_0_9"/>
<evidence type="ECO:0000313" key="2">
    <source>
        <dbReference type="Proteomes" id="UP000004115"/>
    </source>
</evidence>
<proteinExistence type="predicted"/>
<name>C8PBB4_9LACO</name>